<name>A0AAN9KIB7_CLITE</name>
<proteinExistence type="predicted"/>
<organism evidence="2 3">
    <name type="scientific">Clitoria ternatea</name>
    <name type="common">Butterfly pea</name>
    <dbReference type="NCBI Taxonomy" id="43366"/>
    <lineage>
        <taxon>Eukaryota</taxon>
        <taxon>Viridiplantae</taxon>
        <taxon>Streptophyta</taxon>
        <taxon>Embryophyta</taxon>
        <taxon>Tracheophyta</taxon>
        <taxon>Spermatophyta</taxon>
        <taxon>Magnoliopsida</taxon>
        <taxon>eudicotyledons</taxon>
        <taxon>Gunneridae</taxon>
        <taxon>Pentapetalae</taxon>
        <taxon>rosids</taxon>
        <taxon>fabids</taxon>
        <taxon>Fabales</taxon>
        <taxon>Fabaceae</taxon>
        <taxon>Papilionoideae</taxon>
        <taxon>50 kb inversion clade</taxon>
        <taxon>NPAAA clade</taxon>
        <taxon>indigoferoid/millettioid clade</taxon>
        <taxon>Phaseoleae</taxon>
        <taxon>Clitoria</taxon>
    </lineage>
</organism>
<evidence type="ECO:0000256" key="1">
    <source>
        <dbReference type="SAM" id="MobiDB-lite"/>
    </source>
</evidence>
<keyword evidence="3" id="KW-1185">Reference proteome</keyword>
<evidence type="ECO:0000313" key="2">
    <source>
        <dbReference type="EMBL" id="KAK7317699.1"/>
    </source>
</evidence>
<sequence>MSRSVEPPRLPIHSFRSSRRSVFSGNSSHHPYMDPDVIEIPPPTLNPPNLKQKEAVLHEVINIDNDDESADLVLVDEKVGTNYYGKAIKSIHDCSDDHQIMEAFDGIFSPHVMDKSGLGSGVKSSDVYISDSHNLIDVDGHDSNHSCDDDVDYSDIFAEEYMDVDNYDLLQAHFDNVDIPPGIEAPIPWLTEYDLGPKNTTIGSLCPWSYSQFDAKNSHVMNSSQPSLSLDPTNPEIPGPSAGSSSLQIKMDAIKHPSEVESSYPPLFNQTPQGKKKSDALQRGRRKLKVALGVESSKSNLVLGPSECKKKHIFYPSANLGFVNNLEAKKLSHGGDAVYWGHFENTKNATGSTSSHHSHFSGPVDGSMHFPGIEFVNNWWLKNTFHIQPLHADKANSSFLDLFVHMHAPLEQLFDNS</sequence>
<protein>
    <submittedName>
        <fullName evidence="2">Uncharacterized protein</fullName>
    </submittedName>
</protein>
<dbReference type="Proteomes" id="UP001359559">
    <property type="component" value="Unassembled WGS sequence"/>
</dbReference>
<dbReference type="AlphaFoldDB" id="A0AAN9KIB7"/>
<feature type="region of interest" description="Disordered" evidence="1">
    <location>
        <begin position="263"/>
        <end position="283"/>
    </location>
</feature>
<accession>A0AAN9KIB7</accession>
<feature type="compositionally biased region" description="Polar residues" evidence="1">
    <location>
        <begin position="221"/>
        <end position="232"/>
    </location>
</feature>
<feature type="region of interest" description="Disordered" evidence="1">
    <location>
        <begin position="221"/>
        <end position="245"/>
    </location>
</feature>
<gene>
    <name evidence="2" type="ORF">RJT34_02139</name>
</gene>
<reference evidence="2 3" key="1">
    <citation type="submission" date="2024-01" db="EMBL/GenBank/DDBJ databases">
        <title>The genomes of 5 underutilized Papilionoideae crops provide insights into root nodulation and disease resistance.</title>
        <authorList>
            <person name="Yuan L."/>
        </authorList>
    </citation>
    <scope>NUCLEOTIDE SEQUENCE [LARGE SCALE GENOMIC DNA]</scope>
    <source>
        <strain evidence="2">LY-2023</strain>
        <tissue evidence="2">Leaf</tissue>
    </source>
</reference>
<dbReference type="EMBL" id="JAYKXN010000001">
    <property type="protein sequence ID" value="KAK7317699.1"/>
    <property type="molecule type" value="Genomic_DNA"/>
</dbReference>
<evidence type="ECO:0000313" key="3">
    <source>
        <dbReference type="Proteomes" id="UP001359559"/>
    </source>
</evidence>
<comment type="caution">
    <text evidence="2">The sequence shown here is derived from an EMBL/GenBank/DDBJ whole genome shotgun (WGS) entry which is preliminary data.</text>
</comment>